<keyword evidence="11" id="KW-1185">Reference proteome</keyword>
<keyword evidence="2 10" id="KW-0723">Serine/threonine-protein kinase</keyword>
<accession>A0A7G5BU46</accession>
<evidence type="ECO:0000313" key="10">
    <source>
        <dbReference type="EMBL" id="QMV40480.1"/>
    </source>
</evidence>
<dbReference type="AlphaFoldDB" id="A0A7G5BU46"/>
<dbReference type="EC" id="2.7.11.1" evidence="1"/>
<feature type="domain" description="Protein kinase" evidence="9">
    <location>
        <begin position="12"/>
        <end position="217"/>
    </location>
</feature>
<keyword evidence="3" id="KW-0808">Transferase</keyword>
<dbReference type="Proteomes" id="UP000515679">
    <property type="component" value="Chromosome"/>
</dbReference>
<organism evidence="10 11">
    <name type="scientific">Cohnella cholangitidis</name>
    <dbReference type="NCBI Taxonomy" id="2598458"/>
    <lineage>
        <taxon>Bacteria</taxon>
        <taxon>Bacillati</taxon>
        <taxon>Bacillota</taxon>
        <taxon>Bacilli</taxon>
        <taxon>Bacillales</taxon>
        <taxon>Paenibacillaceae</taxon>
        <taxon>Cohnella</taxon>
    </lineage>
</organism>
<evidence type="ECO:0000259" key="9">
    <source>
        <dbReference type="PROSITE" id="PS50011"/>
    </source>
</evidence>
<evidence type="ECO:0000256" key="6">
    <source>
        <dbReference type="ARBA" id="ARBA00022840"/>
    </source>
</evidence>
<protein>
    <recommendedName>
        <fullName evidence="1">non-specific serine/threonine protein kinase</fullName>
        <ecNumber evidence="1">2.7.11.1</ecNumber>
    </recommendedName>
</protein>
<dbReference type="PROSITE" id="PS50011">
    <property type="entry name" value="PROTEIN_KINASE_DOM"/>
    <property type="match status" value="1"/>
</dbReference>
<dbReference type="GO" id="GO:0005524">
    <property type="term" value="F:ATP binding"/>
    <property type="evidence" value="ECO:0007669"/>
    <property type="project" value="UniProtKB-KW"/>
</dbReference>
<dbReference type="GO" id="GO:0004674">
    <property type="term" value="F:protein serine/threonine kinase activity"/>
    <property type="evidence" value="ECO:0007669"/>
    <property type="project" value="UniProtKB-KW"/>
</dbReference>
<dbReference type="PANTHER" id="PTHR24363">
    <property type="entry name" value="SERINE/THREONINE PROTEIN KINASE"/>
    <property type="match status" value="1"/>
</dbReference>
<evidence type="ECO:0000256" key="1">
    <source>
        <dbReference type="ARBA" id="ARBA00012513"/>
    </source>
</evidence>
<dbReference type="InterPro" id="IPR000719">
    <property type="entry name" value="Prot_kinase_dom"/>
</dbReference>
<dbReference type="KEGG" id="cchl:FPL14_04130"/>
<dbReference type="SUPFAM" id="SSF56112">
    <property type="entry name" value="Protein kinase-like (PK-like)"/>
    <property type="match status" value="1"/>
</dbReference>
<evidence type="ECO:0000256" key="4">
    <source>
        <dbReference type="ARBA" id="ARBA00022741"/>
    </source>
</evidence>
<keyword evidence="5 10" id="KW-0418">Kinase</keyword>
<evidence type="ECO:0000256" key="3">
    <source>
        <dbReference type="ARBA" id="ARBA00022679"/>
    </source>
</evidence>
<dbReference type="EMBL" id="CP041969">
    <property type="protein sequence ID" value="QMV40480.1"/>
    <property type="molecule type" value="Genomic_DNA"/>
</dbReference>
<dbReference type="Gene3D" id="3.30.200.20">
    <property type="entry name" value="Phosphorylase Kinase, domain 1"/>
    <property type="match status" value="1"/>
</dbReference>
<dbReference type="Gene3D" id="1.10.510.10">
    <property type="entry name" value="Transferase(Phosphotransferase) domain 1"/>
    <property type="match status" value="1"/>
</dbReference>
<sequence>MLRSGDLLGNRYKVESVIAKGGMGSVYLVKDSKLNDKVWAVKEITQVQSHEAFLEEARILADLTHPYIPKITDYFEPDANGYCYLVMEYINGVTLQQRFDDADRALSLDTVLKYMKQICEILLYLHRQPTPIVFRDLKPGNIMIDEYDNIRLIDFGIARGYDQGKATDTVQMGTIAFAAPEQFENKQTDPRTDIYALGSVMHYLLSGANTSIKHASR</sequence>
<dbReference type="InterPro" id="IPR011009">
    <property type="entry name" value="Kinase-like_dom_sf"/>
</dbReference>
<reference evidence="10 11" key="1">
    <citation type="submission" date="2019-07" db="EMBL/GenBank/DDBJ databases">
        <authorList>
            <person name="Kim J.K."/>
            <person name="Cheong H.-M."/>
            <person name="Choi Y."/>
            <person name="Hwang K.J."/>
            <person name="Lee S."/>
            <person name="Choi C."/>
        </authorList>
    </citation>
    <scope>NUCLEOTIDE SEQUENCE [LARGE SCALE GENOMIC DNA]</scope>
    <source>
        <strain evidence="10 11">KS 22</strain>
    </source>
</reference>
<dbReference type="Pfam" id="PF00069">
    <property type="entry name" value="Pkinase"/>
    <property type="match status" value="1"/>
</dbReference>
<comment type="catalytic activity">
    <reaction evidence="8">
        <text>L-seryl-[protein] + ATP = O-phospho-L-seryl-[protein] + ADP + H(+)</text>
        <dbReference type="Rhea" id="RHEA:17989"/>
        <dbReference type="Rhea" id="RHEA-COMP:9863"/>
        <dbReference type="Rhea" id="RHEA-COMP:11604"/>
        <dbReference type="ChEBI" id="CHEBI:15378"/>
        <dbReference type="ChEBI" id="CHEBI:29999"/>
        <dbReference type="ChEBI" id="CHEBI:30616"/>
        <dbReference type="ChEBI" id="CHEBI:83421"/>
        <dbReference type="ChEBI" id="CHEBI:456216"/>
        <dbReference type="EC" id="2.7.11.1"/>
    </reaction>
</comment>
<dbReference type="CDD" id="cd14014">
    <property type="entry name" value="STKc_PknB_like"/>
    <property type="match status" value="1"/>
</dbReference>
<keyword evidence="6" id="KW-0067">ATP-binding</keyword>
<evidence type="ECO:0000256" key="5">
    <source>
        <dbReference type="ARBA" id="ARBA00022777"/>
    </source>
</evidence>
<keyword evidence="4" id="KW-0547">Nucleotide-binding</keyword>
<name>A0A7G5BU46_9BACL</name>
<evidence type="ECO:0000256" key="2">
    <source>
        <dbReference type="ARBA" id="ARBA00022527"/>
    </source>
</evidence>
<evidence type="ECO:0000256" key="7">
    <source>
        <dbReference type="ARBA" id="ARBA00047899"/>
    </source>
</evidence>
<evidence type="ECO:0000313" key="11">
    <source>
        <dbReference type="Proteomes" id="UP000515679"/>
    </source>
</evidence>
<gene>
    <name evidence="10" type="ORF">FPL14_04130</name>
</gene>
<evidence type="ECO:0000256" key="8">
    <source>
        <dbReference type="ARBA" id="ARBA00048679"/>
    </source>
</evidence>
<dbReference type="RefSeq" id="WP_182301829.1">
    <property type="nucleotide sequence ID" value="NZ_CP041969.1"/>
</dbReference>
<proteinExistence type="predicted"/>
<comment type="catalytic activity">
    <reaction evidence="7">
        <text>L-threonyl-[protein] + ATP = O-phospho-L-threonyl-[protein] + ADP + H(+)</text>
        <dbReference type="Rhea" id="RHEA:46608"/>
        <dbReference type="Rhea" id="RHEA-COMP:11060"/>
        <dbReference type="Rhea" id="RHEA-COMP:11605"/>
        <dbReference type="ChEBI" id="CHEBI:15378"/>
        <dbReference type="ChEBI" id="CHEBI:30013"/>
        <dbReference type="ChEBI" id="CHEBI:30616"/>
        <dbReference type="ChEBI" id="CHEBI:61977"/>
        <dbReference type="ChEBI" id="CHEBI:456216"/>
        <dbReference type="EC" id="2.7.11.1"/>
    </reaction>
</comment>
<dbReference type="SMART" id="SM00220">
    <property type="entry name" value="S_TKc"/>
    <property type="match status" value="1"/>
</dbReference>
<dbReference type="PANTHER" id="PTHR24363:SF0">
    <property type="entry name" value="SERINE_THREONINE KINASE LIKE DOMAIN CONTAINING 1"/>
    <property type="match status" value="1"/>
</dbReference>